<sequence length="124" mass="15053">MLKKIYKEIFSTMLVIDNKDNKFCFKINIIKTSNKIRQKYNIKKEIINDLLLPYKNVTSYSTELFLLHYLLENISKDIINNNAFQKILNKNIIRTSPHMYLWRKQWNWMSSIILFKLKNNVLHI</sequence>
<evidence type="ECO:0000313" key="1">
    <source>
        <dbReference type="EMBL" id="BDT03968.1"/>
    </source>
</evidence>
<evidence type="ECO:0000313" key="2">
    <source>
        <dbReference type="Proteomes" id="UP001163387"/>
    </source>
</evidence>
<gene>
    <name evidence="1" type="ORF">SHM_16140</name>
</gene>
<keyword evidence="2" id="KW-1185">Reference proteome</keyword>
<organism evidence="1 2">
    <name type="scientific">Spiroplasma ixodetis</name>
    <dbReference type="NCBI Taxonomy" id="2141"/>
    <lineage>
        <taxon>Bacteria</taxon>
        <taxon>Bacillati</taxon>
        <taxon>Mycoplasmatota</taxon>
        <taxon>Mollicutes</taxon>
        <taxon>Entomoplasmatales</taxon>
        <taxon>Spiroplasmataceae</taxon>
        <taxon>Spiroplasma</taxon>
    </lineage>
</organism>
<dbReference type="RefSeq" id="WP_281747936.1">
    <property type="nucleotide sequence ID" value="NZ_AP026933.1"/>
</dbReference>
<name>A0ABN6SYM3_9MOLU</name>
<proteinExistence type="predicted"/>
<dbReference type="EMBL" id="AP026933">
    <property type="protein sequence ID" value="BDT03968.1"/>
    <property type="molecule type" value="Genomic_DNA"/>
</dbReference>
<protein>
    <submittedName>
        <fullName evidence="1">Uncharacterized protein</fullName>
    </submittedName>
</protein>
<dbReference type="Proteomes" id="UP001163387">
    <property type="component" value="Chromosome"/>
</dbReference>
<reference evidence="1 2" key="1">
    <citation type="journal article" date="2022" name="Front. Microbiol.">
        <title>Male-killing mechanisms vary between Spiroplasma species.</title>
        <authorList>
            <person name="Arai H."/>
            <person name="Inoue M."/>
            <person name="Kageyama D."/>
        </authorList>
    </citation>
    <scope>NUCLEOTIDE SEQUENCE [LARGE SCALE GENOMIC DNA]</scope>
    <source>
        <strain evidence="2">sHm</strain>
    </source>
</reference>
<accession>A0ABN6SYM3</accession>